<evidence type="ECO:0000313" key="5">
    <source>
        <dbReference type="Proteomes" id="UP000031036"/>
    </source>
</evidence>
<protein>
    <recommendedName>
        <fullName evidence="1">Major sperm protein</fullName>
    </recommendedName>
</protein>
<evidence type="ECO:0000259" key="3">
    <source>
        <dbReference type="PROSITE" id="PS50202"/>
    </source>
</evidence>
<evidence type="ECO:0000256" key="1">
    <source>
        <dbReference type="RuleBase" id="RU003425"/>
    </source>
</evidence>
<dbReference type="AlphaFoldDB" id="A0A0B2VTS7"/>
<feature type="region of interest" description="Disordered" evidence="2">
    <location>
        <begin position="1"/>
        <end position="23"/>
    </location>
</feature>
<accession>A0A0B2VTS7</accession>
<dbReference type="OrthoDB" id="5811223at2759"/>
<comment type="caution">
    <text evidence="4">The sequence shown here is derived from an EMBL/GenBank/DDBJ whole genome shotgun (WGS) entry which is preliminary data.</text>
</comment>
<dbReference type="SUPFAM" id="SSF49354">
    <property type="entry name" value="PapD-like"/>
    <property type="match status" value="1"/>
</dbReference>
<dbReference type="Pfam" id="PF00635">
    <property type="entry name" value="Motile_Sperm"/>
    <property type="match status" value="1"/>
</dbReference>
<evidence type="ECO:0000313" key="4">
    <source>
        <dbReference type="EMBL" id="KHN84749.1"/>
    </source>
</evidence>
<dbReference type="InterPro" id="IPR051774">
    <property type="entry name" value="Sperm-specific_class_P"/>
</dbReference>
<dbReference type="InterPro" id="IPR013783">
    <property type="entry name" value="Ig-like_fold"/>
</dbReference>
<dbReference type="PANTHER" id="PTHR22947:SF11">
    <property type="entry name" value="MAJOR SPERM PROTEIN"/>
    <property type="match status" value="1"/>
</dbReference>
<comment type="function">
    <text evidence="1">Central component in molecular interactions underlying sperm crawling. Forms an extensive filament system that extends from sperm villipoda, along the leading edge of the pseudopod.</text>
</comment>
<keyword evidence="1" id="KW-0963">Cytoplasm</keyword>
<feature type="domain" description="MSP" evidence="3">
    <location>
        <begin position="27"/>
        <end position="134"/>
    </location>
</feature>
<dbReference type="InterPro" id="IPR008962">
    <property type="entry name" value="PapD-like_sf"/>
</dbReference>
<sequence length="134" mass="14545">MNYQSSRSLSNFGAPSRPPPSPPSHIGLIVYPPVAEFITIGGAAKHVLTNNGASRLVIKIKCSNNRLYKVSPVYSFLDAGSSRDLEICREEGSARNDKLLIVYKEARSEDTDPRAAFTAETVTGRIVLPLIVVS</sequence>
<dbReference type="PROSITE" id="PS50202">
    <property type="entry name" value="MSP"/>
    <property type="match status" value="1"/>
</dbReference>
<reference evidence="4 5" key="1">
    <citation type="submission" date="2014-11" db="EMBL/GenBank/DDBJ databases">
        <title>Genetic blueprint of the zoonotic pathogen Toxocara canis.</title>
        <authorList>
            <person name="Zhu X.-Q."/>
            <person name="Korhonen P.K."/>
            <person name="Cai H."/>
            <person name="Young N.D."/>
            <person name="Nejsum P."/>
            <person name="von Samson-Himmelstjerna G."/>
            <person name="Boag P.R."/>
            <person name="Tan P."/>
            <person name="Li Q."/>
            <person name="Min J."/>
            <person name="Yang Y."/>
            <person name="Wang X."/>
            <person name="Fang X."/>
            <person name="Hall R.S."/>
            <person name="Hofmann A."/>
            <person name="Sternberg P.W."/>
            <person name="Jex A.R."/>
            <person name="Gasser R.B."/>
        </authorList>
    </citation>
    <scope>NUCLEOTIDE SEQUENCE [LARGE SCALE GENOMIC DNA]</scope>
    <source>
        <strain evidence="4">PN_DK_2014</strain>
    </source>
</reference>
<keyword evidence="5" id="KW-1185">Reference proteome</keyword>
<organism evidence="4 5">
    <name type="scientific">Toxocara canis</name>
    <name type="common">Canine roundworm</name>
    <dbReference type="NCBI Taxonomy" id="6265"/>
    <lineage>
        <taxon>Eukaryota</taxon>
        <taxon>Metazoa</taxon>
        <taxon>Ecdysozoa</taxon>
        <taxon>Nematoda</taxon>
        <taxon>Chromadorea</taxon>
        <taxon>Rhabditida</taxon>
        <taxon>Spirurina</taxon>
        <taxon>Ascaridomorpha</taxon>
        <taxon>Ascaridoidea</taxon>
        <taxon>Toxocaridae</taxon>
        <taxon>Toxocara</taxon>
    </lineage>
</organism>
<keyword evidence="1" id="KW-0206">Cytoskeleton</keyword>
<gene>
    <name evidence="4" type="primary">ssp-31</name>
    <name evidence="4" type="ORF">Tcan_04292</name>
</gene>
<dbReference type="OMA" id="IIMYKEA"/>
<feature type="compositionally biased region" description="Polar residues" evidence="2">
    <location>
        <begin position="1"/>
        <end position="13"/>
    </location>
</feature>
<dbReference type="InterPro" id="IPR000535">
    <property type="entry name" value="MSP_dom"/>
</dbReference>
<dbReference type="EMBL" id="JPKZ01000903">
    <property type="protein sequence ID" value="KHN84749.1"/>
    <property type="molecule type" value="Genomic_DNA"/>
</dbReference>
<dbReference type="Gene3D" id="2.60.40.10">
    <property type="entry name" value="Immunoglobulins"/>
    <property type="match status" value="1"/>
</dbReference>
<evidence type="ECO:0000256" key="2">
    <source>
        <dbReference type="SAM" id="MobiDB-lite"/>
    </source>
</evidence>
<name>A0A0B2VTS7_TOXCA</name>
<dbReference type="PANTHER" id="PTHR22947">
    <property type="entry name" value="MAJOR SPERM PROTEIN"/>
    <property type="match status" value="1"/>
</dbReference>
<dbReference type="Proteomes" id="UP000031036">
    <property type="component" value="Unassembled WGS sequence"/>
</dbReference>
<proteinExistence type="predicted"/>